<accession>A0ABW1C724</accession>
<evidence type="ECO:0000313" key="2">
    <source>
        <dbReference type="EMBL" id="MFC5820889.1"/>
    </source>
</evidence>
<gene>
    <name evidence="2" type="ORF">ACFPUY_37820</name>
</gene>
<feature type="domain" description="STAS" evidence="1">
    <location>
        <begin position="24"/>
        <end position="114"/>
    </location>
</feature>
<evidence type="ECO:0000259" key="1">
    <source>
        <dbReference type="PROSITE" id="PS50801"/>
    </source>
</evidence>
<evidence type="ECO:0000313" key="3">
    <source>
        <dbReference type="Proteomes" id="UP001596096"/>
    </source>
</evidence>
<dbReference type="CDD" id="cd07043">
    <property type="entry name" value="STAS_anti-anti-sigma_factors"/>
    <property type="match status" value="1"/>
</dbReference>
<dbReference type="InterPro" id="IPR058548">
    <property type="entry name" value="MlaB-like_STAS"/>
</dbReference>
<organism evidence="2 3">
    <name type="scientific">Nonomuraea harbinensis</name>
    <dbReference type="NCBI Taxonomy" id="1286938"/>
    <lineage>
        <taxon>Bacteria</taxon>
        <taxon>Bacillati</taxon>
        <taxon>Actinomycetota</taxon>
        <taxon>Actinomycetes</taxon>
        <taxon>Streptosporangiales</taxon>
        <taxon>Streptosporangiaceae</taxon>
        <taxon>Nonomuraea</taxon>
    </lineage>
</organism>
<sequence>MVMSGAGHAHVSAAEHLLYVDSLLRVTCTVMPGPSLVRLEGDIDVTNRAEAVSALQRARRIDADLIVDVGRVGFIDLAGLRSLLGLAACDGVVVRNTPRQMRRLIDVLGLPPLG</sequence>
<protein>
    <submittedName>
        <fullName evidence="2">STAS domain-containing protein</fullName>
    </submittedName>
</protein>
<comment type="caution">
    <text evidence="2">The sequence shown here is derived from an EMBL/GenBank/DDBJ whole genome shotgun (WGS) entry which is preliminary data.</text>
</comment>
<dbReference type="RefSeq" id="WP_219552099.1">
    <property type="nucleotide sequence ID" value="NZ_JAHKRN010000086.1"/>
</dbReference>
<dbReference type="Pfam" id="PF13466">
    <property type="entry name" value="STAS_2"/>
    <property type="match status" value="1"/>
</dbReference>
<dbReference type="Proteomes" id="UP001596096">
    <property type="component" value="Unassembled WGS sequence"/>
</dbReference>
<name>A0ABW1C724_9ACTN</name>
<dbReference type="InterPro" id="IPR002645">
    <property type="entry name" value="STAS_dom"/>
</dbReference>
<dbReference type="EMBL" id="JBHSNW010000028">
    <property type="protein sequence ID" value="MFC5820889.1"/>
    <property type="molecule type" value="Genomic_DNA"/>
</dbReference>
<proteinExistence type="predicted"/>
<keyword evidence="3" id="KW-1185">Reference proteome</keyword>
<reference evidence="3" key="1">
    <citation type="journal article" date="2019" name="Int. J. Syst. Evol. Microbiol.">
        <title>The Global Catalogue of Microorganisms (GCM) 10K type strain sequencing project: providing services to taxonomists for standard genome sequencing and annotation.</title>
        <authorList>
            <consortium name="The Broad Institute Genomics Platform"/>
            <consortium name="The Broad Institute Genome Sequencing Center for Infectious Disease"/>
            <person name="Wu L."/>
            <person name="Ma J."/>
        </authorList>
    </citation>
    <scope>NUCLEOTIDE SEQUENCE [LARGE SCALE GENOMIC DNA]</scope>
    <source>
        <strain evidence="3">CGMCC 4.7106</strain>
    </source>
</reference>
<dbReference type="PROSITE" id="PS50801">
    <property type="entry name" value="STAS"/>
    <property type="match status" value="1"/>
</dbReference>